<dbReference type="Proteomes" id="UP000002297">
    <property type="component" value="Chromosome"/>
</dbReference>
<sequence>MIPIDKNESTVFLKESVEYLEERGFENIKADVEGYESPKSYIRKGRGQETTITPDIVAERNGEEYIYEVSLKSEKPRLLKSKWKFLQLLSNMKNKKFKIITTRGHYKFTNTMLSDLDMQKNLIKIN</sequence>
<name>A3U6B1_CROAH</name>
<keyword evidence="2" id="KW-1185">Reference proteome</keyword>
<organism evidence="1 2">
    <name type="scientific">Croceibacter atlanticus (strain ATCC BAA-628 / JCM 21780 / CIP 108009 / IAM 15332 / KCTC 12090 / HTCC2559)</name>
    <dbReference type="NCBI Taxonomy" id="216432"/>
    <lineage>
        <taxon>Bacteria</taxon>
        <taxon>Pseudomonadati</taxon>
        <taxon>Bacteroidota</taxon>
        <taxon>Flavobacteriia</taxon>
        <taxon>Flavobacteriales</taxon>
        <taxon>Flavobacteriaceae</taxon>
        <taxon>Croceibacter</taxon>
    </lineage>
</organism>
<dbReference type="HOGENOM" id="CLU_163453_0_0_10"/>
<reference evidence="1 2" key="1">
    <citation type="journal article" date="2010" name="J. Bacteriol.">
        <title>The complete genome sequence of Croceibacter atlanticus HTCC2559T.</title>
        <authorList>
            <person name="Oh H.M."/>
            <person name="Kang I."/>
            <person name="Ferriera S."/>
            <person name="Giovannoni S.J."/>
            <person name="Cho J.C."/>
        </authorList>
    </citation>
    <scope>NUCLEOTIDE SEQUENCE [LARGE SCALE GENOMIC DNA]</scope>
    <source>
        <strain evidence="2">ATCC BAA-628 / HTCC2559 / KCTC 12090</strain>
    </source>
</reference>
<dbReference type="RefSeq" id="WP_013186454.1">
    <property type="nucleotide sequence ID" value="NC_014230.1"/>
</dbReference>
<dbReference type="EMBL" id="CP002046">
    <property type="protein sequence ID" value="EAP87778.1"/>
    <property type="molecule type" value="Genomic_DNA"/>
</dbReference>
<evidence type="ECO:0000313" key="2">
    <source>
        <dbReference type="Proteomes" id="UP000002297"/>
    </source>
</evidence>
<dbReference type="STRING" id="216432.CA2559_03445"/>
<proteinExistence type="predicted"/>
<dbReference type="eggNOG" id="ENOG5031CKD">
    <property type="taxonomic scope" value="Bacteria"/>
</dbReference>
<dbReference type="KEGG" id="cat:CA2559_03445"/>
<dbReference type="OrthoDB" id="1163349at2"/>
<protein>
    <submittedName>
        <fullName evidence="1">Uncharacterized protein</fullName>
    </submittedName>
</protein>
<gene>
    <name evidence="1" type="ordered locus">CA2559_03445</name>
</gene>
<dbReference type="AlphaFoldDB" id="A3U6B1"/>
<accession>A3U6B1</accession>
<dbReference type="GeneID" id="89452481"/>
<evidence type="ECO:0000313" key="1">
    <source>
        <dbReference type="EMBL" id="EAP87778.1"/>
    </source>
</evidence>